<dbReference type="Proteomes" id="UP000222741">
    <property type="component" value="Segment"/>
</dbReference>
<reference evidence="2" key="1">
    <citation type="submission" date="2017-04" db="EMBL/GenBank/DDBJ databases">
        <authorList>
            <person name="Abille Z."/>
            <person name="Afsharjavan R."/>
            <person name="Alms C.E."/>
            <person name="Anil A."/>
            <person name="Azuma E.A."/>
            <person name="Boateng D."/>
            <person name="Bowden K.V."/>
            <person name="Bui Q."/>
            <person name="Callaghan K.D."/>
            <person name="Canova P.N."/>
            <person name="Carter A.-G.V."/>
            <person name="Carty B."/>
            <person name="Choudhary A."/>
            <person name="Chugh K."/>
            <person name="Clark C.B."/>
            <person name="Clark J."/>
            <person name="Cortez R."/>
            <person name="Dalwadi R.M."/>
            <person name="Daou G."/>
            <person name="Das M."/>
            <person name="Dasari S."/>
            <person name="Davis E.H."/>
            <person name="Defreitas N."/>
            <person name="Demirji J."/>
            <person name="Endres C."/>
            <person name="Fakhar S."/>
            <person name="Feeley N."/>
            <person name="Flores D.C."/>
            <person name="Fowler A.R."/>
            <person name="George T."/>
            <person name="Greis H.L."/>
            <person name="Groleau D.L."/>
            <person name="Gulati J.K."/>
            <person name="Guzman W."/>
            <person name="Hallworth A.N."/>
            <person name="Hariri A."/>
            <person name="Haya V.N."/>
            <person name="Hoffman A.K."/>
            <person name="Horne B."/>
            <person name="Howard T."/>
            <person name="Iglesia A.J."/>
            <person name="Ijezie O.D."/>
            <person name="Incognito N.A."/>
            <person name="Inen J.A."/>
            <person name="Jaiswal A."/>
            <person name="Jezek R.A."/>
            <person name="Kawa A.C."/>
            <person name="Khan F."/>
            <person name="Khin A.C."/>
            <person name="Knapo J."/>
            <person name="Kong A.S."/>
            <person name="Le B.Q."/>
            <person name="Le Q.M."/>
            <person name="Le T.-H.M."/>
            <person name="Lee M."/>
            <person name="Lockwood J.L."/>
            <person name="Loto-Rojas G.S."/>
            <person name="Mantzavinos A."/>
            <person name="Martinez D.R."/>
            <person name="Meadows A.R."/>
            <person name="Mehr S."/>
            <person name="Mellon M.N."/>
            <person name="Memon S."/>
            <person name="Miller B."/>
            <person name="Min S."/>
            <person name="Mitchell L.M."/>
            <person name="Mohamed I.R."/>
            <person name="Mohammed F.O."/>
            <person name="More S."/>
            <person name="Muntaha S."/>
            <person name="Nadeem I."/>
            <person name="Ndjeumen-Njinguet A.S."/>
            <person name="Ng P."/>
            <person name="Ngu V.E."/>
            <person name="Nguyen B.N."/>
            <person name="OHern C.T."/>
            <person name="Oboh U.S."/>
            <person name="Pagano C.W."/>
            <person name="Panakal P.R."/>
            <person name="Park D.A."/>
            <person name="Parsana D."/>
            <person name="Patel P."/>
            <person name="Patel V.S."/>
            <person name="Patwardhan V.M."/>
            <person name="Pawar S.D."/>
            <person name="Payne V.R."/>
            <person name="Petricel I.M."/>
            <person name="Phillips C."/>
            <person name="Puglisi K.M."/>
            <person name="Ramaprasad G."/>
            <person name="Raza A.S."/>
            <person name="Rivera-Oven A.G."/>
            <person name="Robins E."/>
            <person name="Roeun D.C."/>
            <person name="Rostovtseva N."/>
            <person name="Sadat M."/>
            <person name="Seas A."/>
            <person name="So E.J."/>
            <person name="Sogbesan C."/>
            <person name="Strumsky L.A."/>
            <person name="Sun J.L."/>
            <person name="Sutherland H.J."/>
            <person name="Tchakounte I."/>
            <person name="Tewell J.R."/>
            <person name="Thapa D.J."/>
            <person name="Tkach Y."/>
            <person name="Tran C.D."/>
            <person name="Tran V."/>
            <person name="Vithayathil T."/>
            <person name="Vivekanandan A."/>
            <person name="Wang S.R."/>
            <person name="White E."/>
            <person name="Yang A.L."/>
            <person name="Ye D.T."/>
            <person name="Yirenkyi M."/>
            <person name="Zarb J.S."/>
            <person name="Zhang S."/>
            <person name="Zhou M.T."/>
            <person name="Cao A."/>
            <person name="Nguyen K.M."/>
            <person name="Patel K."/>
            <person name="Patel P."/>
            <person name="Pennington E."/>
            <person name="Sendze O."/>
            <person name="Zahangir S."/>
            <person name="Correa-Mendez M."/>
            <person name="Fabian M.F."/>
            <person name="Liu S."/>
            <person name="Jethmalani Y."/>
            <person name="Nunn R."/>
            <person name="Prakash A."/>
            <person name="Louise T."/>
            <person name="Russell D.A."/>
            <person name="Hatfull G.F."/>
            <person name="Erill I."/>
            <person name="Caruso S.M."/>
        </authorList>
    </citation>
    <scope>NUCLEOTIDE SEQUENCE [LARGE SCALE GENOMIC DNA]</scope>
</reference>
<evidence type="ECO:0000313" key="1">
    <source>
        <dbReference type="EMBL" id="ARQ94934.1"/>
    </source>
</evidence>
<dbReference type="EMBL" id="KY888882">
    <property type="protein sequence ID" value="ARQ94934.1"/>
    <property type="molecule type" value="Genomic_DNA"/>
</dbReference>
<accession>A0A1X9SFT3</accession>
<sequence length="89" mass="10521">MELCCECCNKDVRKQNIWMAFGYEVLCKSCYEDKAARMNVQKRIIADLKDDILHREKMIQSLFKNGEGDYTLLFNERYEVKNSWGIGND</sequence>
<protein>
    <submittedName>
        <fullName evidence="1">Uncharacterized protein</fullName>
    </submittedName>
</protein>
<name>A0A1X9SFT3_9CAUD</name>
<proteinExistence type="predicted"/>
<evidence type="ECO:0000313" key="2">
    <source>
        <dbReference type="Proteomes" id="UP000222741"/>
    </source>
</evidence>
<gene>
    <name evidence="1" type="ORF">FLAPJACK_20</name>
</gene>
<organism evidence="1 2">
    <name type="scientific">Bacillus phage Flapjack</name>
    <dbReference type="NCBI Taxonomy" id="1983465"/>
    <lineage>
        <taxon>Viruses</taxon>
        <taxon>Duplodnaviria</taxon>
        <taxon>Heunggongvirae</taxon>
        <taxon>Uroviricota</taxon>
        <taxon>Caudoviricetes</taxon>
        <taxon>Herelleviridae</taxon>
        <taxon>Bastillevirinae</taxon>
        <taxon>Bequatrovirus</taxon>
        <taxon>Bequatrovirus spock</taxon>
    </lineage>
</organism>